<evidence type="ECO:0000313" key="2">
    <source>
        <dbReference type="EMBL" id="CAH2029882.1"/>
    </source>
</evidence>
<dbReference type="Pfam" id="PF01863">
    <property type="entry name" value="YgjP-like"/>
    <property type="match status" value="1"/>
</dbReference>
<dbReference type="Gene3D" id="3.30.2010.10">
    <property type="entry name" value="Metalloproteases ('zincins'), catalytic domain"/>
    <property type="match status" value="1"/>
</dbReference>
<keyword evidence="3" id="KW-1185">Reference proteome</keyword>
<dbReference type="Proteomes" id="UP001295463">
    <property type="component" value="Chromosome"/>
</dbReference>
<dbReference type="GO" id="GO:0016787">
    <property type="term" value="F:hydrolase activity"/>
    <property type="evidence" value="ECO:0007669"/>
    <property type="project" value="UniProtKB-KW"/>
</dbReference>
<dbReference type="InterPro" id="IPR002725">
    <property type="entry name" value="YgjP-like_metallopeptidase"/>
</dbReference>
<name>A0ABN8HB46_9BACT</name>
<dbReference type="CDD" id="cd07344">
    <property type="entry name" value="M48_yhfN_like"/>
    <property type="match status" value="1"/>
</dbReference>
<dbReference type="EMBL" id="OW150024">
    <property type="protein sequence ID" value="CAH2029882.1"/>
    <property type="molecule type" value="Genomic_DNA"/>
</dbReference>
<proteinExistence type="predicted"/>
<dbReference type="PANTHER" id="PTHR30399:SF1">
    <property type="entry name" value="UTP PYROPHOSPHATASE"/>
    <property type="match status" value="1"/>
</dbReference>
<evidence type="ECO:0000259" key="1">
    <source>
        <dbReference type="Pfam" id="PF01863"/>
    </source>
</evidence>
<dbReference type="InterPro" id="IPR053136">
    <property type="entry name" value="UTP_pyrophosphatase-like"/>
</dbReference>
<accession>A0ABN8HB46</accession>
<sequence>MNSAFGTIKYGREQVQFNVLYSARKTLGIEVYPDSSVVVKAPLGIDSSEVQRRVFRRVRWIVRQQRYFRQFDPRTPVRQFVGGETHLYLGRQFRLAISSGNQDSVKLTRGYFTVAVRGTVSSDKVKSLLDSWYAAKATAKFEEILTHRWPHFEKLGLSKPRMQTKYLKKRWGSLSRNGLLTLNTDLIRAPKECIDYVITHELCHLQYHDHSAEFYRLLEKVLPDWEKRKHKLELTLA</sequence>
<gene>
    <name evidence="2" type="ORF">GEAMG1_0060</name>
</gene>
<dbReference type="PANTHER" id="PTHR30399">
    <property type="entry name" value="UNCHARACTERIZED PROTEIN YGJP"/>
    <property type="match status" value="1"/>
</dbReference>
<dbReference type="RefSeq" id="WP_305730861.1">
    <property type="nucleotide sequence ID" value="NZ_OW150024.1"/>
</dbReference>
<organism evidence="2 3">
    <name type="scientific">Trichlorobacter ammonificans</name>
    <dbReference type="NCBI Taxonomy" id="2916410"/>
    <lineage>
        <taxon>Bacteria</taxon>
        <taxon>Pseudomonadati</taxon>
        <taxon>Thermodesulfobacteriota</taxon>
        <taxon>Desulfuromonadia</taxon>
        <taxon>Geobacterales</taxon>
        <taxon>Geobacteraceae</taxon>
        <taxon>Trichlorobacter</taxon>
    </lineage>
</organism>
<reference evidence="2 3" key="1">
    <citation type="submission" date="2022-03" db="EMBL/GenBank/DDBJ databases">
        <authorList>
            <person name="Koch H."/>
        </authorList>
    </citation>
    <scope>NUCLEOTIDE SEQUENCE [LARGE SCALE GENOMIC DNA]</scope>
    <source>
        <strain evidence="2 3">G1</strain>
    </source>
</reference>
<feature type="domain" description="YgjP-like metallopeptidase" evidence="1">
    <location>
        <begin position="25"/>
        <end position="233"/>
    </location>
</feature>
<keyword evidence="2" id="KW-0378">Hydrolase</keyword>
<evidence type="ECO:0000313" key="3">
    <source>
        <dbReference type="Proteomes" id="UP001295463"/>
    </source>
</evidence>
<protein>
    <submittedName>
        <fullName evidence="2">Predicted metal-dependent hydrolase</fullName>
    </submittedName>
</protein>